<protein>
    <submittedName>
        <fullName evidence="7">D-isomer specific 2-hydroxyacid dehydrogenase (NAD-binding)</fullName>
    </submittedName>
</protein>
<name>D8MLQ8_ERWBE</name>
<dbReference type="Proteomes" id="UP000008793">
    <property type="component" value="Chromosome"/>
</dbReference>
<dbReference type="eggNOG" id="COG1052">
    <property type="taxonomic scope" value="Bacteria"/>
</dbReference>
<dbReference type="KEGG" id="ebi:EbC_45550"/>
<dbReference type="GeneID" id="90514463"/>
<evidence type="ECO:0000256" key="1">
    <source>
        <dbReference type="ARBA" id="ARBA00022857"/>
    </source>
</evidence>
<dbReference type="EMBL" id="FP236843">
    <property type="protein sequence ID" value="CAX62086.1"/>
    <property type="molecule type" value="Genomic_DNA"/>
</dbReference>
<dbReference type="Pfam" id="PF02826">
    <property type="entry name" value="2-Hacid_dh_C"/>
    <property type="match status" value="1"/>
</dbReference>
<evidence type="ECO:0000259" key="6">
    <source>
        <dbReference type="Pfam" id="PF02826"/>
    </source>
</evidence>
<dbReference type="InterPro" id="IPR006139">
    <property type="entry name" value="D-isomer_2_OHA_DH_cat_dom"/>
</dbReference>
<dbReference type="STRING" id="634500.EbC_45550"/>
<dbReference type="HOGENOM" id="CLU_019796_1_2_6"/>
<gene>
    <name evidence="7" type="ordered locus">EbC_45550</name>
</gene>
<dbReference type="GO" id="GO:0016618">
    <property type="term" value="F:hydroxypyruvate reductase [NAD(P)H] activity"/>
    <property type="evidence" value="ECO:0007669"/>
    <property type="project" value="TreeGrafter"/>
</dbReference>
<dbReference type="FunFam" id="3.40.50.720:FF:000213">
    <property type="entry name" value="Putative 2-hydroxyacid dehydrogenase"/>
    <property type="match status" value="1"/>
</dbReference>
<evidence type="ECO:0000259" key="5">
    <source>
        <dbReference type="Pfam" id="PF00389"/>
    </source>
</evidence>
<evidence type="ECO:0000313" key="8">
    <source>
        <dbReference type="Proteomes" id="UP000008793"/>
    </source>
</evidence>
<dbReference type="GO" id="GO:0051287">
    <property type="term" value="F:NAD binding"/>
    <property type="evidence" value="ECO:0007669"/>
    <property type="project" value="InterPro"/>
</dbReference>
<organism evidence="8">
    <name type="scientific">Erwinia billingiae (strain Eb661)</name>
    <dbReference type="NCBI Taxonomy" id="634500"/>
    <lineage>
        <taxon>Bacteria</taxon>
        <taxon>Pseudomonadati</taxon>
        <taxon>Pseudomonadota</taxon>
        <taxon>Gammaproteobacteria</taxon>
        <taxon>Enterobacterales</taxon>
        <taxon>Erwiniaceae</taxon>
        <taxon>Erwinia</taxon>
    </lineage>
</organism>
<dbReference type="InterPro" id="IPR006140">
    <property type="entry name" value="D-isomer_DH_NAD-bd"/>
</dbReference>
<proteinExistence type="inferred from homology"/>
<evidence type="ECO:0000256" key="4">
    <source>
        <dbReference type="RuleBase" id="RU003719"/>
    </source>
</evidence>
<dbReference type="AlphaFoldDB" id="D8MLQ8"/>
<accession>D8MLQ8</accession>
<dbReference type="SUPFAM" id="SSF51735">
    <property type="entry name" value="NAD(P)-binding Rossmann-fold domains"/>
    <property type="match status" value="1"/>
</dbReference>
<evidence type="ECO:0000256" key="3">
    <source>
        <dbReference type="ARBA" id="ARBA00023027"/>
    </source>
</evidence>
<dbReference type="InterPro" id="IPR050223">
    <property type="entry name" value="D-isomer_2-hydroxyacid_DH"/>
</dbReference>
<keyword evidence="3" id="KW-0520">NAD</keyword>
<dbReference type="GO" id="GO:0005829">
    <property type="term" value="C:cytosol"/>
    <property type="evidence" value="ECO:0007669"/>
    <property type="project" value="TreeGrafter"/>
</dbReference>
<keyword evidence="8" id="KW-1185">Reference proteome</keyword>
<dbReference type="Pfam" id="PF00389">
    <property type="entry name" value="2-Hacid_dh"/>
    <property type="match status" value="1"/>
</dbReference>
<dbReference type="PANTHER" id="PTHR10996:SF178">
    <property type="entry name" value="2-HYDROXYACID DEHYDROGENASE YGL185C-RELATED"/>
    <property type="match status" value="1"/>
</dbReference>
<dbReference type="CDD" id="cd12156">
    <property type="entry name" value="HPPR"/>
    <property type="match status" value="1"/>
</dbReference>
<keyword evidence="2 4" id="KW-0560">Oxidoreductase</keyword>
<reference evidence="7 8" key="1">
    <citation type="journal article" date="2010" name="BMC Genomics">
        <title>Genome comparison of the epiphytic bacteria Erwinia billingiae and E. tasmaniensis with the pear pathogen E. pyrifoliae.</title>
        <authorList>
            <person name="Kube M."/>
            <person name="Migdoll A.M."/>
            <person name="Gehring I."/>
            <person name="Heitmann K."/>
            <person name="Mayer Y."/>
            <person name="Kuhl H."/>
            <person name="Knaust F."/>
            <person name="Geider K."/>
            <person name="Reinhardt R."/>
        </authorList>
    </citation>
    <scope>NUCLEOTIDE SEQUENCE [LARGE SCALE GENOMIC DNA]</scope>
    <source>
        <strain evidence="7 8">Eb661</strain>
    </source>
</reference>
<evidence type="ECO:0000256" key="2">
    <source>
        <dbReference type="ARBA" id="ARBA00023002"/>
    </source>
</evidence>
<dbReference type="SUPFAM" id="SSF52283">
    <property type="entry name" value="Formate/glycerate dehydrogenase catalytic domain-like"/>
    <property type="match status" value="1"/>
</dbReference>
<dbReference type="RefSeq" id="WP_013204555.1">
    <property type="nucleotide sequence ID" value="NC_014306.1"/>
</dbReference>
<feature type="domain" description="D-isomer specific 2-hydroxyacid dehydrogenase catalytic" evidence="5">
    <location>
        <begin position="14"/>
        <end position="309"/>
    </location>
</feature>
<dbReference type="PANTHER" id="PTHR10996">
    <property type="entry name" value="2-HYDROXYACID DEHYDROGENASE-RELATED"/>
    <property type="match status" value="1"/>
</dbReference>
<comment type="similarity">
    <text evidence="4">Belongs to the D-isomer specific 2-hydroxyacid dehydrogenase family.</text>
</comment>
<feature type="domain" description="D-isomer specific 2-hydroxyacid dehydrogenase NAD-binding" evidence="6">
    <location>
        <begin position="106"/>
        <end position="278"/>
    </location>
</feature>
<keyword evidence="1" id="KW-0521">NADP</keyword>
<dbReference type="InterPro" id="IPR036291">
    <property type="entry name" value="NAD(P)-bd_dom_sf"/>
</dbReference>
<sequence length="313" mass="33199">MKKKVLQLAGLPAPLMSALQEAYEVVEYSTLSDRDFSGMAGEFEVVLTNGEGVVTREQIAALPALKLIAVFGVGYDGVDVQAARDHQVKVSHTPDVLTEDVADLALGLMLATSRQIPAAQTFIEKGKWSQGSFPWTRKVSGAALGIVGLGRIGQAVAQRAQAFDMSIAYCNRSPLQDVAYRYQPDVVALAKECDFLLVCAPGTASNRHLINRDVLDALGCDGILINVGRGSVVDEQALIAALDAGTLGGAGLDVFSDEPRVPAALQNRPNVVLTPHMASATWATRQAMSQLVLDNVAAFFNGSPLVSPVPESR</sequence>
<dbReference type="Gene3D" id="3.40.50.720">
    <property type="entry name" value="NAD(P)-binding Rossmann-like Domain"/>
    <property type="match status" value="2"/>
</dbReference>
<dbReference type="GO" id="GO:0030267">
    <property type="term" value="F:glyoxylate reductase (NADPH) activity"/>
    <property type="evidence" value="ECO:0007669"/>
    <property type="project" value="TreeGrafter"/>
</dbReference>
<evidence type="ECO:0000313" key="7">
    <source>
        <dbReference type="EMBL" id="CAX62086.1"/>
    </source>
</evidence>